<dbReference type="EnsemblMetazoa" id="HelroT85270">
    <property type="protein sequence ID" value="HelroP85270"/>
    <property type="gene ID" value="HelroG85270"/>
</dbReference>
<dbReference type="GO" id="GO:0016042">
    <property type="term" value="P:lipid catabolic process"/>
    <property type="evidence" value="ECO:0007669"/>
    <property type="project" value="UniProtKB-KW"/>
</dbReference>
<dbReference type="GeneID" id="20216446"/>
<dbReference type="Proteomes" id="UP000015101">
    <property type="component" value="Unassembled WGS sequence"/>
</dbReference>
<dbReference type="AlphaFoldDB" id="T1G5U9"/>
<protein>
    <recommendedName>
        <fullName evidence="7">Lipase</fullName>
    </recommendedName>
</protein>
<dbReference type="CTD" id="20216446"/>
<feature type="active site" description="Charge relay system" evidence="8">
    <location>
        <position position="318"/>
    </location>
</feature>
<dbReference type="Pfam" id="PF04083">
    <property type="entry name" value="Abhydro_lipase"/>
    <property type="match status" value="1"/>
</dbReference>
<evidence type="ECO:0000313" key="10">
    <source>
        <dbReference type="EMBL" id="ESN97503.1"/>
    </source>
</evidence>
<feature type="domain" description="Partial AB-hydrolase lipase" evidence="9">
    <location>
        <begin position="1"/>
        <end position="71"/>
    </location>
</feature>
<evidence type="ECO:0000313" key="11">
    <source>
        <dbReference type="EnsemblMetazoa" id="HelroP85270"/>
    </source>
</evidence>
<feature type="active site" description="Charge relay system" evidence="8">
    <location>
        <position position="347"/>
    </location>
</feature>
<keyword evidence="6" id="KW-0325">Glycoprotein</keyword>
<dbReference type="InParanoid" id="T1G5U9"/>
<reference evidence="10 12" key="2">
    <citation type="journal article" date="2013" name="Nature">
        <title>Insights into bilaterian evolution from three spiralian genomes.</title>
        <authorList>
            <person name="Simakov O."/>
            <person name="Marletaz F."/>
            <person name="Cho S.J."/>
            <person name="Edsinger-Gonzales E."/>
            <person name="Havlak P."/>
            <person name="Hellsten U."/>
            <person name="Kuo D.H."/>
            <person name="Larsson T."/>
            <person name="Lv J."/>
            <person name="Arendt D."/>
            <person name="Savage R."/>
            <person name="Osoegawa K."/>
            <person name="de Jong P."/>
            <person name="Grimwood J."/>
            <person name="Chapman J.A."/>
            <person name="Shapiro H."/>
            <person name="Aerts A."/>
            <person name="Otillar R.P."/>
            <person name="Terry A.Y."/>
            <person name="Boore J.L."/>
            <person name="Grigoriev I.V."/>
            <person name="Lindberg D.R."/>
            <person name="Seaver E.C."/>
            <person name="Weisblat D.A."/>
            <person name="Putnam N.H."/>
            <person name="Rokhsar D.S."/>
        </authorList>
    </citation>
    <scope>NUCLEOTIDE SEQUENCE</scope>
</reference>
<dbReference type="EMBL" id="AMQM01006240">
    <property type="status" value="NOT_ANNOTATED_CDS"/>
    <property type="molecule type" value="Genomic_DNA"/>
</dbReference>
<gene>
    <name evidence="11" type="primary">20216446</name>
    <name evidence="10" type="ORF">HELRODRAFT_85270</name>
</gene>
<dbReference type="GO" id="GO:0016298">
    <property type="term" value="F:lipase activity"/>
    <property type="evidence" value="ECO:0000318"/>
    <property type="project" value="GO_Central"/>
</dbReference>
<dbReference type="FunCoup" id="T1G5U9">
    <property type="interactions" value="146"/>
</dbReference>
<dbReference type="RefSeq" id="XP_009024273.1">
    <property type="nucleotide sequence ID" value="XM_009026025.1"/>
</dbReference>
<evidence type="ECO:0000256" key="3">
    <source>
        <dbReference type="ARBA" id="ARBA00022801"/>
    </source>
</evidence>
<keyword evidence="12" id="KW-1185">Reference proteome</keyword>
<evidence type="ECO:0000259" key="9">
    <source>
        <dbReference type="Pfam" id="PF04083"/>
    </source>
</evidence>
<evidence type="ECO:0000256" key="7">
    <source>
        <dbReference type="PIRNR" id="PIRNR000862"/>
    </source>
</evidence>
<evidence type="ECO:0000256" key="2">
    <source>
        <dbReference type="ARBA" id="ARBA00022729"/>
    </source>
</evidence>
<name>T1G5U9_HELRO</name>
<accession>T1G5U9</accession>
<evidence type="ECO:0000256" key="1">
    <source>
        <dbReference type="ARBA" id="ARBA00010701"/>
    </source>
</evidence>
<dbReference type="GO" id="GO:0006629">
    <property type="term" value="P:lipid metabolic process"/>
    <property type="evidence" value="ECO:0000318"/>
    <property type="project" value="GO_Central"/>
</dbReference>
<dbReference type="STRING" id="6412.T1G5U9"/>
<keyword evidence="2" id="KW-0732">Signal</keyword>
<dbReference type="InterPro" id="IPR029058">
    <property type="entry name" value="AB_hydrolase_fold"/>
</dbReference>
<sequence length="383" mass="43656">SEIIRSKGYQCIDHIVQTSDGFLLSLQRVNNRSFARLDVYDTLASNDENDGKPVAFLQHGLFDASSTWVINQQHQSLGFVLADAGYDVWIGNIRGNTYSRRNVHYNPADPRFWDWSWDEMARYDIPSMLHYINNATKQRINYIGHSQGTLVAFVAFANDQHLANLVDNLIALGPVTTVGHIVGFFKLLSEIAIVPETLFKLFGIHEFLSSTTYMKWVAQHVCREVILKELCIASVLLGGLNHYNVNETRVPVYISHTPAGTSVKNVVHFVQMVRSKKCMAYDYNNEKDNFDHYNQTTAPVYNISNMHVPTYLFYGGKDELADPTDVANIIESLPNIKEAIEIPEYKHLDFIWGLDASKKVYEKILNILPKYGGRIYKNANNHF</sequence>
<evidence type="ECO:0000313" key="12">
    <source>
        <dbReference type="Proteomes" id="UP000015101"/>
    </source>
</evidence>
<dbReference type="Gene3D" id="3.40.50.1820">
    <property type="entry name" value="alpha/beta hydrolase"/>
    <property type="match status" value="1"/>
</dbReference>
<feature type="active site" description="Nucleophile" evidence="8">
    <location>
        <position position="146"/>
    </location>
</feature>
<evidence type="ECO:0000256" key="8">
    <source>
        <dbReference type="PIRSR" id="PIRSR000862-1"/>
    </source>
</evidence>
<dbReference type="KEGG" id="hro:HELRODRAFT_85270"/>
<keyword evidence="5" id="KW-0443">Lipid metabolism</keyword>
<dbReference type="InterPro" id="IPR025483">
    <property type="entry name" value="Lipase_euk"/>
</dbReference>
<evidence type="ECO:0000256" key="6">
    <source>
        <dbReference type="ARBA" id="ARBA00023180"/>
    </source>
</evidence>
<dbReference type="SUPFAM" id="SSF53474">
    <property type="entry name" value="alpha/beta-Hydrolases"/>
    <property type="match status" value="1"/>
</dbReference>
<dbReference type="PANTHER" id="PTHR11005">
    <property type="entry name" value="LYSOSOMAL ACID LIPASE-RELATED"/>
    <property type="match status" value="1"/>
</dbReference>
<evidence type="ECO:0000256" key="4">
    <source>
        <dbReference type="ARBA" id="ARBA00022963"/>
    </source>
</evidence>
<dbReference type="OrthoDB" id="9974421at2759"/>
<comment type="similarity">
    <text evidence="1 7">Belongs to the AB hydrolase superfamily. Lipase family.</text>
</comment>
<dbReference type="InterPro" id="IPR006693">
    <property type="entry name" value="AB_hydrolase_lipase"/>
</dbReference>
<reference evidence="11" key="3">
    <citation type="submission" date="2015-06" db="UniProtKB">
        <authorList>
            <consortium name="EnsemblMetazoa"/>
        </authorList>
    </citation>
    <scope>IDENTIFICATION</scope>
</reference>
<dbReference type="OMA" id="AYVSHAY"/>
<dbReference type="FunFam" id="3.40.50.1820:FF:000057">
    <property type="entry name" value="Lipase"/>
    <property type="match status" value="1"/>
</dbReference>
<proteinExistence type="inferred from homology"/>
<dbReference type="HOGENOM" id="CLU_010974_0_0_1"/>
<keyword evidence="4 7" id="KW-0442">Lipid degradation</keyword>
<dbReference type="EMBL" id="KB097336">
    <property type="protein sequence ID" value="ESN97503.1"/>
    <property type="molecule type" value="Genomic_DNA"/>
</dbReference>
<dbReference type="PIRSF" id="PIRSF000862">
    <property type="entry name" value="Steryl_ester_lip"/>
    <property type="match status" value="1"/>
</dbReference>
<organism evidence="11 12">
    <name type="scientific">Helobdella robusta</name>
    <name type="common">Californian leech</name>
    <dbReference type="NCBI Taxonomy" id="6412"/>
    <lineage>
        <taxon>Eukaryota</taxon>
        <taxon>Metazoa</taxon>
        <taxon>Spiralia</taxon>
        <taxon>Lophotrochozoa</taxon>
        <taxon>Annelida</taxon>
        <taxon>Clitellata</taxon>
        <taxon>Hirudinea</taxon>
        <taxon>Rhynchobdellida</taxon>
        <taxon>Glossiphoniidae</taxon>
        <taxon>Helobdella</taxon>
    </lineage>
</organism>
<evidence type="ECO:0000256" key="5">
    <source>
        <dbReference type="ARBA" id="ARBA00023098"/>
    </source>
</evidence>
<keyword evidence="3 7" id="KW-0378">Hydrolase</keyword>
<dbReference type="eggNOG" id="KOG2624">
    <property type="taxonomic scope" value="Eukaryota"/>
</dbReference>
<reference evidence="12" key="1">
    <citation type="submission" date="2012-12" db="EMBL/GenBank/DDBJ databases">
        <authorList>
            <person name="Hellsten U."/>
            <person name="Grimwood J."/>
            <person name="Chapman J.A."/>
            <person name="Shapiro H."/>
            <person name="Aerts A."/>
            <person name="Otillar R.P."/>
            <person name="Terry A.Y."/>
            <person name="Boore J.L."/>
            <person name="Simakov O."/>
            <person name="Marletaz F."/>
            <person name="Cho S.-J."/>
            <person name="Edsinger-Gonzales E."/>
            <person name="Havlak P."/>
            <person name="Kuo D.-H."/>
            <person name="Larsson T."/>
            <person name="Lv J."/>
            <person name="Arendt D."/>
            <person name="Savage R."/>
            <person name="Osoegawa K."/>
            <person name="de Jong P."/>
            <person name="Lindberg D.R."/>
            <person name="Seaver E.C."/>
            <person name="Weisblat D.A."/>
            <person name="Putnam N.H."/>
            <person name="Grigoriev I.V."/>
            <person name="Rokhsar D.S."/>
        </authorList>
    </citation>
    <scope>NUCLEOTIDE SEQUENCE</scope>
</reference>